<gene>
    <name evidence="2" type="ORF">HA299_03595</name>
</gene>
<evidence type="ECO:0000313" key="2">
    <source>
        <dbReference type="EMBL" id="HIH69690.1"/>
    </source>
</evidence>
<dbReference type="CDD" id="cd02440">
    <property type="entry name" value="AdoMet_MTases"/>
    <property type="match status" value="1"/>
</dbReference>
<evidence type="ECO:0000259" key="1">
    <source>
        <dbReference type="Pfam" id="PF13649"/>
    </source>
</evidence>
<dbReference type="InterPro" id="IPR041698">
    <property type="entry name" value="Methyltransf_25"/>
</dbReference>
<dbReference type="AlphaFoldDB" id="A0A832RVU2"/>
<dbReference type="SUPFAM" id="SSF53335">
    <property type="entry name" value="S-adenosyl-L-methionine-dependent methyltransferases"/>
    <property type="match status" value="1"/>
</dbReference>
<organism evidence="2 3">
    <name type="scientific">Methermicoccus shengliensis</name>
    <dbReference type="NCBI Taxonomy" id="660064"/>
    <lineage>
        <taxon>Archaea</taxon>
        <taxon>Methanobacteriati</taxon>
        <taxon>Methanobacteriota</taxon>
        <taxon>Stenosarchaea group</taxon>
        <taxon>Methanomicrobia</taxon>
        <taxon>Methanosarcinales</taxon>
        <taxon>Methermicoccaceae</taxon>
        <taxon>Methermicoccus</taxon>
    </lineage>
</organism>
<dbReference type="Pfam" id="PF13649">
    <property type="entry name" value="Methyltransf_25"/>
    <property type="match status" value="1"/>
</dbReference>
<reference evidence="2" key="1">
    <citation type="journal article" date="2020" name="bioRxiv">
        <title>A rank-normalized archaeal taxonomy based on genome phylogeny resolves widespread incomplete and uneven classifications.</title>
        <authorList>
            <person name="Rinke C."/>
            <person name="Chuvochina M."/>
            <person name="Mussig A.J."/>
            <person name="Chaumeil P.-A."/>
            <person name="Waite D.W."/>
            <person name="Whitman W.B."/>
            <person name="Parks D.H."/>
            <person name="Hugenholtz P."/>
        </authorList>
    </citation>
    <scope>NUCLEOTIDE SEQUENCE</scope>
    <source>
        <strain evidence="2">UBA12518</strain>
    </source>
</reference>
<feature type="domain" description="Methyltransferase" evidence="1">
    <location>
        <begin position="44"/>
        <end position="118"/>
    </location>
</feature>
<keyword evidence="2" id="KW-0808">Transferase</keyword>
<dbReference type="Gene3D" id="3.40.50.150">
    <property type="entry name" value="Vaccinia Virus protein VP39"/>
    <property type="match status" value="1"/>
</dbReference>
<dbReference type="GO" id="GO:0032259">
    <property type="term" value="P:methylation"/>
    <property type="evidence" value="ECO:0007669"/>
    <property type="project" value="UniProtKB-KW"/>
</dbReference>
<dbReference type="Proteomes" id="UP000600363">
    <property type="component" value="Unassembled WGS sequence"/>
</dbReference>
<sequence length="186" mass="21287">MPHIFDPANAHELESEHRKKFFPAEKVVEVIESIDELKKDVAFDIGAGTGYLTLPLSKTFKKVCAVEISHEMTAKLRERLAKMGVKNVEIIVSDKPPEVDFEIDLVLFSNVLHEMDDASGYIEWARRASYIVVAEWKKIETPRGPPLEERMGVEELKRMFSGFELIKLDESLPYHYIAVLRAELLT</sequence>
<comment type="caution">
    <text evidence="2">The sequence shown here is derived from an EMBL/GenBank/DDBJ whole genome shotgun (WGS) entry which is preliminary data.</text>
</comment>
<name>A0A832RVU2_9EURY</name>
<evidence type="ECO:0000313" key="3">
    <source>
        <dbReference type="Proteomes" id="UP000600363"/>
    </source>
</evidence>
<dbReference type="InterPro" id="IPR029063">
    <property type="entry name" value="SAM-dependent_MTases_sf"/>
</dbReference>
<dbReference type="RefSeq" id="WP_042687550.1">
    <property type="nucleotide sequence ID" value="NZ_DUIH01000011.1"/>
</dbReference>
<accession>A0A832RVU2</accession>
<protein>
    <submittedName>
        <fullName evidence="2">Class I SAM-dependent methyltransferase</fullName>
    </submittedName>
</protein>
<dbReference type="GO" id="GO:0008168">
    <property type="term" value="F:methyltransferase activity"/>
    <property type="evidence" value="ECO:0007669"/>
    <property type="project" value="UniProtKB-KW"/>
</dbReference>
<proteinExistence type="predicted"/>
<dbReference type="EMBL" id="DUIH01000011">
    <property type="protein sequence ID" value="HIH69690.1"/>
    <property type="molecule type" value="Genomic_DNA"/>
</dbReference>
<keyword evidence="2" id="KW-0489">Methyltransferase</keyword>